<dbReference type="STRING" id="354355.SAMN05660816_00627"/>
<dbReference type="NCBIfam" id="TIGR00099">
    <property type="entry name" value="Cof-subfamily"/>
    <property type="match status" value="1"/>
</dbReference>
<dbReference type="RefSeq" id="WP_081198891.1">
    <property type="nucleotide sequence ID" value="NZ_FOCZ01000001.1"/>
</dbReference>
<proteinExistence type="predicted"/>
<evidence type="ECO:0000313" key="2">
    <source>
        <dbReference type="Proteomes" id="UP000192610"/>
    </source>
</evidence>
<dbReference type="Gene3D" id="3.30.1240.10">
    <property type="match status" value="1"/>
</dbReference>
<keyword evidence="2" id="KW-1185">Reference proteome</keyword>
<dbReference type="GO" id="GO:0016791">
    <property type="term" value="F:phosphatase activity"/>
    <property type="evidence" value="ECO:0007669"/>
    <property type="project" value="TreeGrafter"/>
</dbReference>
<dbReference type="EMBL" id="LVXG01000012">
    <property type="protein sequence ID" value="OQP50560.1"/>
    <property type="molecule type" value="Genomic_DNA"/>
</dbReference>
<dbReference type="GO" id="GO:0005829">
    <property type="term" value="C:cytosol"/>
    <property type="evidence" value="ECO:0007669"/>
    <property type="project" value="TreeGrafter"/>
</dbReference>
<dbReference type="InterPro" id="IPR023214">
    <property type="entry name" value="HAD_sf"/>
</dbReference>
<dbReference type="Proteomes" id="UP000192610">
    <property type="component" value="Unassembled WGS sequence"/>
</dbReference>
<dbReference type="PANTHER" id="PTHR10000:SF8">
    <property type="entry name" value="HAD SUPERFAMILY HYDROLASE-LIKE, TYPE 3"/>
    <property type="match status" value="1"/>
</dbReference>
<sequence length="263" mass="29696">MKQNIQAIFFDIDGTLITTQKAVSKNVTTEIQRVQRVYKTPMYYISARMPKGINTVGSQLKLNELVIAYTGALILDNNKILRESHITPDISSRIIKDVTDANIEYVGLYSYNNWYVNGDNYWTQREILGTKVQPDRMDIKDFTPGNIHKIMLRDTPEKISVIDEKLRAHGDVNVFKTRDTTLEIFDTSCSKAVSVKFMSAHFNIPLQDMMAIGDSEGDKEMIQTVGYGIAMGNAEESIKEIAFDVTTSNDDDGVANALKKYFP</sequence>
<dbReference type="InterPro" id="IPR006379">
    <property type="entry name" value="HAD-SF_hydro_IIB"/>
</dbReference>
<name>A0A1V9EWR0_9BACT</name>
<gene>
    <name evidence="1" type="ORF">A4H97_01590</name>
</gene>
<dbReference type="InterPro" id="IPR000150">
    <property type="entry name" value="Cof"/>
</dbReference>
<comment type="caution">
    <text evidence="1">The sequence shown here is derived from an EMBL/GenBank/DDBJ whole genome shotgun (WGS) entry which is preliminary data.</text>
</comment>
<protein>
    <recommendedName>
        <fullName evidence="3">Haloacid dehalogenase</fullName>
    </recommendedName>
</protein>
<dbReference type="SFLD" id="SFLDS00003">
    <property type="entry name" value="Haloacid_Dehalogenase"/>
    <property type="match status" value="1"/>
</dbReference>
<dbReference type="InterPro" id="IPR036412">
    <property type="entry name" value="HAD-like_sf"/>
</dbReference>
<dbReference type="GO" id="GO:0000287">
    <property type="term" value="F:magnesium ion binding"/>
    <property type="evidence" value="ECO:0007669"/>
    <property type="project" value="TreeGrafter"/>
</dbReference>
<dbReference type="AlphaFoldDB" id="A0A1V9EWR0"/>
<accession>A0A1V9EWR0</accession>
<dbReference type="Gene3D" id="3.40.50.1000">
    <property type="entry name" value="HAD superfamily/HAD-like"/>
    <property type="match status" value="1"/>
</dbReference>
<dbReference type="NCBIfam" id="TIGR01484">
    <property type="entry name" value="HAD-SF-IIB"/>
    <property type="match status" value="1"/>
</dbReference>
<dbReference type="SFLD" id="SFLDG01140">
    <property type="entry name" value="C2.B:_Phosphomannomutase_and_P"/>
    <property type="match status" value="1"/>
</dbReference>
<dbReference type="OrthoDB" id="9814970at2"/>
<organism evidence="1 2">
    <name type="scientific">Niastella yeongjuensis</name>
    <dbReference type="NCBI Taxonomy" id="354355"/>
    <lineage>
        <taxon>Bacteria</taxon>
        <taxon>Pseudomonadati</taxon>
        <taxon>Bacteroidota</taxon>
        <taxon>Chitinophagia</taxon>
        <taxon>Chitinophagales</taxon>
        <taxon>Chitinophagaceae</taxon>
        <taxon>Niastella</taxon>
    </lineage>
</organism>
<dbReference type="PANTHER" id="PTHR10000">
    <property type="entry name" value="PHOSPHOSERINE PHOSPHATASE"/>
    <property type="match status" value="1"/>
</dbReference>
<dbReference type="SUPFAM" id="SSF56784">
    <property type="entry name" value="HAD-like"/>
    <property type="match status" value="1"/>
</dbReference>
<evidence type="ECO:0008006" key="3">
    <source>
        <dbReference type="Google" id="ProtNLM"/>
    </source>
</evidence>
<reference evidence="2" key="1">
    <citation type="submission" date="2016-04" db="EMBL/GenBank/DDBJ databases">
        <authorList>
            <person name="Chen L."/>
            <person name="Zhuang W."/>
            <person name="Wang G."/>
        </authorList>
    </citation>
    <scope>NUCLEOTIDE SEQUENCE [LARGE SCALE GENOMIC DNA]</scope>
    <source>
        <strain evidence="2">17621</strain>
    </source>
</reference>
<dbReference type="Pfam" id="PF08282">
    <property type="entry name" value="Hydrolase_3"/>
    <property type="match status" value="1"/>
</dbReference>
<evidence type="ECO:0000313" key="1">
    <source>
        <dbReference type="EMBL" id="OQP50560.1"/>
    </source>
</evidence>